<dbReference type="PANTHER" id="PTHR35866:SF1">
    <property type="entry name" value="YKGJ FAMILY CYSTEINE CLUSTER PROTEIN"/>
    <property type="match status" value="1"/>
</dbReference>
<evidence type="ECO:0000313" key="1">
    <source>
        <dbReference type="EMBL" id="HGT38886.1"/>
    </source>
</evidence>
<proteinExistence type="predicted"/>
<dbReference type="PANTHER" id="PTHR35866">
    <property type="entry name" value="PUTATIVE-RELATED"/>
    <property type="match status" value="1"/>
</dbReference>
<dbReference type="InterPro" id="IPR005358">
    <property type="entry name" value="Puta_zinc/iron-chelating_dom"/>
</dbReference>
<dbReference type="AlphaFoldDB" id="A0A7C4QQF9"/>
<gene>
    <name evidence="1" type="ORF">ENS64_06430</name>
</gene>
<sequence>MAEDVADPAPAPLPWYHKGLRFTCTQCGNCCTGAPGVVWVSEEELSQIAEFRGASYGEVLLHHTRLVNGRRSLTEYANGDCTFFDGASRRCTIYPVRPAQCRTWPFWPSNLESTKSWKEVQRVCPGTRDGELVPLEVIVRQAAVIDP</sequence>
<name>A0A7C4QQF9_9PLAN</name>
<comment type="caution">
    <text evidence="1">The sequence shown here is derived from an EMBL/GenBank/DDBJ whole genome shotgun (WGS) entry which is preliminary data.</text>
</comment>
<accession>A0A7C4QQF9</accession>
<dbReference type="EMBL" id="DSVQ01000012">
    <property type="protein sequence ID" value="HGT38886.1"/>
    <property type="molecule type" value="Genomic_DNA"/>
</dbReference>
<protein>
    <submittedName>
        <fullName evidence="1">YkgJ family cysteine cluster protein</fullName>
    </submittedName>
</protein>
<dbReference type="Pfam" id="PF03692">
    <property type="entry name" value="CxxCxxCC"/>
    <property type="match status" value="1"/>
</dbReference>
<reference evidence="1" key="1">
    <citation type="journal article" date="2020" name="mSystems">
        <title>Genome- and Community-Level Interaction Insights into Carbon Utilization and Element Cycling Functions of Hydrothermarchaeota in Hydrothermal Sediment.</title>
        <authorList>
            <person name="Zhou Z."/>
            <person name="Liu Y."/>
            <person name="Xu W."/>
            <person name="Pan J."/>
            <person name="Luo Z.H."/>
            <person name="Li M."/>
        </authorList>
    </citation>
    <scope>NUCLEOTIDE SEQUENCE [LARGE SCALE GENOMIC DNA]</scope>
    <source>
        <strain evidence="1">SpSt-508</strain>
    </source>
</reference>
<organism evidence="1">
    <name type="scientific">Schlesneria paludicola</name>
    <dbReference type="NCBI Taxonomy" id="360056"/>
    <lineage>
        <taxon>Bacteria</taxon>
        <taxon>Pseudomonadati</taxon>
        <taxon>Planctomycetota</taxon>
        <taxon>Planctomycetia</taxon>
        <taxon>Planctomycetales</taxon>
        <taxon>Planctomycetaceae</taxon>
        <taxon>Schlesneria</taxon>
    </lineage>
</organism>